<feature type="region of interest" description="Disordered" evidence="2">
    <location>
        <begin position="282"/>
        <end position="307"/>
    </location>
</feature>
<reference evidence="3 4" key="1">
    <citation type="journal article" date="2017" name="Nat. Ecol. Evol.">
        <title>Scallop genome provides insights into evolution of bilaterian karyotype and development.</title>
        <authorList>
            <person name="Wang S."/>
            <person name="Zhang J."/>
            <person name="Jiao W."/>
            <person name="Li J."/>
            <person name="Xun X."/>
            <person name="Sun Y."/>
            <person name="Guo X."/>
            <person name="Huan P."/>
            <person name="Dong B."/>
            <person name="Zhang L."/>
            <person name="Hu X."/>
            <person name="Sun X."/>
            <person name="Wang J."/>
            <person name="Zhao C."/>
            <person name="Wang Y."/>
            <person name="Wang D."/>
            <person name="Huang X."/>
            <person name="Wang R."/>
            <person name="Lv J."/>
            <person name="Li Y."/>
            <person name="Zhang Z."/>
            <person name="Liu B."/>
            <person name="Lu W."/>
            <person name="Hui Y."/>
            <person name="Liang J."/>
            <person name="Zhou Z."/>
            <person name="Hou R."/>
            <person name="Li X."/>
            <person name="Liu Y."/>
            <person name="Li H."/>
            <person name="Ning X."/>
            <person name="Lin Y."/>
            <person name="Zhao L."/>
            <person name="Xing Q."/>
            <person name="Dou J."/>
            <person name="Li Y."/>
            <person name="Mao J."/>
            <person name="Guo H."/>
            <person name="Dou H."/>
            <person name="Li T."/>
            <person name="Mu C."/>
            <person name="Jiang W."/>
            <person name="Fu Q."/>
            <person name="Fu X."/>
            <person name="Miao Y."/>
            <person name="Liu J."/>
            <person name="Yu Q."/>
            <person name="Li R."/>
            <person name="Liao H."/>
            <person name="Li X."/>
            <person name="Kong Y."/>
            <person name="Jiang Z."/>
            <person name="Chourrout D."/>
            <person name="Li R."/>
            <person name="Bao Z."/>
        </authorList>
    </citation>
    <scope>NUCLEOTIDE SEQUENCE [LARGE SCALE GENOMIC DNA]</scope>
    <source>
        <strain evidence="3 4">PY_sf001</strain>
    </source>
</reference>
<accession>A0A210PNX4</accession>
<keyword evidence="1" id="KW-0175">Coiled coil</keyword>
<dbReference type="EMBL" id="NEDP02005572">
    <property type="protein sequence ID" value="OWF38154.1"/>
    <property type="molecule type" value="Genomic_DNA"/>
</dbReference>
<dbReference type="OrthoDB" id="6123720at2759"/>
<keyword evidence="4" id="KW-1185">Reference proteome</keyword>
<feature type="region of interest" description="Disordered" evidence="2">
    <location>
        <begin position="142"/>
        <end position="198"/>
    </location>
</feature>
<comment type="caution">
    <text evidence="3">The sequence shown here is derived from an EMBL/GenBank/DDBJ whole genome shotgun (WGS) entry which is preliminary data.</text>
</comment>
<feature type="compositionally biased region" description="Basic and acidic residues" evidence="2">
    <location>
        <begin position="76"/>
        <end position="100"/>
    </location>
</feature>
<feature type="compositionally biased region" description="Basic and acidic residues" evidence="2">
    <location>
        <begin position="169"/>
        <end position="182"/>
    </location>
</feature>
<organism evidence="3 4">
    <name type="scientific">Mizuhopecten yessoensis</name>
    <name type="common">Japanese scallop</name>
    <name type="synonym">Patinopecten yessoensis</name>
    <dbReference type="NCBI Taxonomy" id="6573"/>
    <lineage>
        <taxon>Eukaryota</taxon>
        <taxon>Metazoa</taxon>
        <taxon>Spiralia</taxon>
        <taxon>Lophotrochozoa</taxon>
        <taxon>Mollusca</taxon>
        <taxon>Bivalvia</taxon>
        <taxon>Autobranchia</taxon>
        <taxon>Pteriomorphia</taxon>
        <taxon>Pectinida</taxon>
        <taxon>Pectinoidea</taxon>
        <taxon>Pectinidae</taxon>
        <taxon>Mizuhopecten</taxon>
    </lineage>
</organism>
<evidence type="ECO:0000313" key="3">
    <source>
        <dbReference type="EMBL" id="OWF38154.1"/>
    </source>
</evidence>
<feature type="region of interest" description="Disordered" evidence="2">
    <location>
        <begin position="76"/>
        <end position="105"/>
    </location>
</feature>
<dbReference type="AlphaFoldDB" id="A0A210PNX4"/>
<evidence type="ECO:0000256" key="1">
    <source>
        <dbReference type="SAM" id="Coils"/>
    </source>
</evidence>
<dbReference type="Proteomes" id="UP000242188">
    <property type="component" value="Unassembled WGS sequence"/>
</dbReference>
<proteinExistence type="predicted"/>
<evidence type="ECO:0000256" key="2">
    <source>
        <dbReference type="SAM" id="MobiDB-lite"/>
    </source>
</evidence>
<name>A0A210PNX4_MIZYE</name>
<feature type="compositionally biased region" description="Acidic residues" evidence="2">
    <location>
        <begin position="298"/>
        <end position="307"/>
    </location>
</feature>
<sequence>MTSPEDILDDGIIKSLNSLSKEWREMVMEAWMDLFEQETEDTVNVIEESRMMIRSTLLDFNYENQQLKNEARMLEEKRKQDDFNHQHKGRESKMEGEIRPKSRSLAQIRNERAQSRAQSRNDRSWGDLADLRRETSYIRSPTTLSVSEVRPSRSQTRDNESWGELSAARPDKIRSRSPRPESRPFSTLSSGEPLLTNDQMKKETDMIIGDMQNADYKLMKERERQVEQMLKRREEKMEDKKNELRNQAQAILNKAIQMSNSAASDKKKVDIQLQARLDELKKNKMKDSGRRSQQYHEEMDDIEEIHM</sequence>
<evidence type="ECO:0000313" key="4">
    <source>
        <dbReference type="Proteomes" id="UP000242188"/>
    </source>
</evidence>
<protein>
    <submittedName>
        <fullName evidence="3">Uncharacterized protein</fullName>
    </submittedName>
</protein>
<feature type="coiled-coil region" evidence="1">
    <location>
        <begin position="216"/>
        <end position="254"/>
    </location>
</feature>
<gene>
    <name evidence="3" type="ORF">KP79_PYT08819</name>
</gene>
<feature type="compositionally biased region" description="Basic and acidic residues" evidence="2">
    <location>
        <begin position="282"/>
        <end position="297"/>
    </location>
</feature>